<sequence length="867" mass="96997">MKKILEYLDPKLAESSHHYFRGDFASNPLSSDEIYEAFLEWISARGMELYPAQDEAVLEIAGGSNVILATPTGSGKSTVAMAAHFAGLATGQRSYYTAPIKALVSEKFFDLVEIFGAENVGMVTGDSSINSNAPIICCTAEILANIVLREGPGADLCQVIMDEFHFYSDPQRGWAWQTPLLDLPQAQFLLMSATLGDTTRFEKDLTELTGRPTALVTSKTRPIPLHFYYSTEPVQEAVSELVSTGQTPVYIVHFSQLQAIDTASALMSVSIASKSDKERINELLENFRFSAGFGKTLQRLVKNGIGVHHAGMLPKYRRLVEQLAQAGLLKVICGTDTLGVGINVPIRTVLITALSKYDGQRTRRLKAREFHQIAGRAGRAGFDTAGTVVVQAPEHDIENERLEAKAREKFAGDEKKMNQSLRGKKKKPPQGFVAWSKKTFEQLVEAEPEALTGSFDITHSMLLNILQREEDPFRVVRHLLTANHEPPVKQRQLMRKALGIYRELLAGGVVERLDEPDEFGRNVRLTVQLQENFALNQPLSPFALASLSLLDKESETYALDAVSIIEATLENPRQVLNMQEKKAKSEALAEMKAEGMDYNERMRELDEVTYAKPLQETLEAAFETYRSSAPWMSEFEVAPKSVVRDMYERAMDFGSYVQYYSLDRSEGILLRYLSDAYKALRQTVPLSALTEELTDIIEWLGEIIRQTDSSLVDEWERLAAGEDPLKVREEEETIGEETAPVVTGNPRAFKVMIRNALFRRVELFADEKDRILGEMDGESGWDADRWADALDEYFDEYDDIFTDAAARSPHLVAIDENVKEHPGMWKVTQSFSDPEDNHDFGIRANVDLKASDKAGLPVLRITHVGAL</sequence>
<dbReference type="GO" id="GO:0016787">
    <property type="term" value="F:hydrolase activity"/>
    <property type="evidence" value="ECO:0007669"/>
    <property type="project" value="UniProtKB-KW"/>
</dbReference>
<dbReference type="CDD" id="cd17921">
    <property type="entry name" value="DEXHc_Ski2"/>
    <property type="match status" value="1"/>
</dbReference>
<keyword evidence="1" id="KW-0547">Nucleotide-binding</keyword>
<dbReference type="Pfam" id="PF00270">
    <property type="entry name" value="DEAD"/>
    <property type="match status" value="1"/>
</dbReference>
<dbReference type="GO" id="GO:0003676">
    <property type="term" value="F:nucleic acid binding"/>
    <property type="evidence" value="ECO:0007669"/>
    <property type="project" value="InterPro"/>
</dbReference>
<dbReference type="Proteomes" id="UP000516421">
    <property type="component" value="Chromosome"/>
</dbReference>
<evidence type="ECO:0000313" key="9">
    <source>
        <dbReference type="Proteomes" id="UP000516421"/>
    </source>
</evidence>
<dbReference type="PROSITE" id="PS51194">
    <property type="entry name" value="HELICASE_CTER"/>
    <property type="match status" value="1"/>
</dbReference>
<dbReference type="Gene3D" id="3.40.50.300">
    <property type="entry name" value="P-loop containing nucleotide triphosphate hydrolases"/>
    <property type="match status" value="2"/>
</dbReference>
<dbReference type="InterPro" id="IPR050699">
    <property type="entry name" value="RNA-DNA_Helicase"/>
</dbReference>
<dbReference type="SUPFAM" id="SSF52540">
    <property type="entry name" value="P-loop containing nucleoside triphosphate hydrolases"/>
    <property type="match status" value="1"/>
</dbReference>
<dbReference type="EMBL" id="CP061538">
    <property type="protein sequence ID" value="QNV39088.1"/>
    <property type="molecule type" value="Genomic_DNA"/>
</dbReference>
<dbReference type="Pfam" id="PF00271">
    <property type="entry name" value="Helicase_C"/>
    <property type="match status" value="1"/>
</dbReference>
<dbReference type="SMART" id="SM00487">
    <property type="entry name" value="DEXDc"/>
    <property type="match status" value="1"/>
</dbReference>
<dbReference type="GO" id="GO:0004386">
    <property type="term" value="F:helicase activity"/>
    <property type="evidence" value="ECO:0007669"/>
    <property type="project" value="UniProtKB-KW"/>
</dbReference>
<dbReference type="PROSITE" id="PS51192">
    <property type="entry name" value="HELICASE_ATP_BIND_1"/>
    <property type="match status" value="1"/>
</dbReference>
<dbReference type="InterPro" id="IPR014001">
    <property type="entry name" value="Helicase_ATP-bd"/>
</dbReference>
<accession>A0A7H2BHE2</accession>
<organism evidence="8 9">
    <name type="scientific">Rothia amarae</name>
    <dbReference type="NCBI Taxonomy" id="169480"/>
    <lineage>
        <taxon>Bacteria</taxon>
        <taxon>Bacillati</taxon>
        <taxon>Actinomycetota</taxon>
        <taxon>Actinomycetes</taxon>
        <taxon>Micrococcales</taxon>
        <taxon>Micrococcaceae</taxon>
        <taxon>Rothia</taxon>
    </lineage>
</organism>
<dbReference type="SMART" id="SM00490">
    <property type="entry name" value="HELICc"/>
    <property type="match status" value="1"/>
</dbReference>
<evidence type="ECO:0000256" key="1">
    <source>
        <dbReference type="ARBA" id="ARBA00022741"/>
    </source>
</evidence>
<keyword evidence="9" id="KW-1185">Reference proteome</keyword>
<dbReference type="InterPro" id="IPR021904">
    <property type="entry name" value="DUF3516"/>
</dbReference>
<dbReference type="PANTHER" id="PTHR12131:SF1">
    <property type="entry name" value="ATP-DEPENDENT RNA HELICASE SUPV3L1, MITOCHONDRIAL-RELATED"/>
    <property type="match status" value="1"/>
</dbReference>
<keyword evidence="2" id="KW-0378">Hydrolase</keyword>
<reference evidence="8 9" key="1">
    <citation type="submission" date="2020-09" db="EMBL/GenBank/DDBJ databases">
        <title>Investigation of environmental microbe.</title>
        <authorList>
            <person name="Ou Y."/>
            <person name="Kang Q."/>
        </authorList>
    </citation>
    <scope>NUCLEOTIDE SEQUENCE [LARGE SCALE GENOMIC DNA]</scope>
    <source>
        <strain evidence="8 9">KJZ-9</strain>
    </source>
</reference>
<proteinExistence type="predicted"/>
<dbReference type="Pfam" id="PF12029">
    <property type="entry name" value="DUF3516"/>
    <property type="match status" value="1"/>
</dbReference>
<dbReference type="KEGG" id="rama:IDM48_06570"/>
<evidence type="ECO:0000256" key="3">
    <source>
        <dbReference type="ARBA" id="ARBA00022806"/>
    </source>
</evidence>
<dbReference type="GO" id="GO:0005524">
    <property type="term" value="F:ATP binding"/>
    <property type="evidence" value="ECO:0007669"/>
    <property type="project" value="UniProtKB-KW"/>
</dbReference>
<evidence type="ECO:0000256" key="5">
    <source>
        <dbReference type="SAM" id="MobiDB-lite"/>
    </source>
</evidence>
<evidence type="ECO:0000256" key="2">
    <source>
        <dbReference type="ARBA" id="ARBA00022801"/>
    </source>
</evidence>
<feature type="region of interest" description="Disordered" evidence="5">
    <location>
        <begin position="411"/>
        <end position="430"/>
    </location>
</feature>
<evidence type="ECO:0000313" key="8">
    <source>
        <dbReference type="EMBL" id="QNV39088.1"/>
    </source>
</evidence>
<gene>
    <name evidence="8" type="ORF">IDM48_06570</name>
</gene>
<keyword evidence="3" id="KW-0347">Helicase</keyword>
<dbReference type="InterPro" id="IPR011545">
    <property type="entry name" value="DEAD/DEAH_box_helicase_dom"/>
</dbReference>
<dbReference type="InterPro" id="IPR027417">
    <property type="entry name" value="P-loop_NTPase"/>
</dbReference>
<dbReference type="PANTHER" id="PTHR12131">
    <property type="entry name" value="ATP-DEPENDENT RNA AND DNA HELICASE"/>
    <property type="match status" value="1"/>
</dbReference>
<evidence type="ECO:0000259" key="7">
    <source>
        <dbReference type="PROSITE" id="PS51194"/>
    </source>
</evidence>
<dbReference type="AlphaFoldDB" id="A0A7H2BHE2"/>
<evidence type="ECO:0000256" key="4">
    <source>
        <dbReference type="ARBA" id="ARBA00022840"/>
    </source>
</evidence>
<name>A0A7H2BHE2_9MICC</name>
<feature type="domain" description="Helicase ATP-binding" evidence="6">
    <location>
        <begin position="57"/>
        <end position="213"/>
    </location>
</feature>
<dbReference type="RefSeq" id="WP_190616599.1">
    <property type="nucleotide sequence ID" value="NZ_CP061538.1"/>
</dbReference>
<feature type="domain" description="Helicase C-terminal" evidence="7">
    <location>
        <begin position="233"/>
        <end position="418"/>
    </location>
</feature>
<keyword evidence="4" id="KW-0067">ATP-binding</keyword>
<dbReference type="InterPro" id="IPR001650">
    <property type="entry name" value="Helicase_C-like"/>
</dbReference>
<evidence type="ECO:0000259" key="6">
    <source>
        <dbReference type="PROSITE" id="PS51192"/>
    </source>
</evidence>
<protein>
    <submittedName>
        <fullName evidence="8">DUF3516 domain-containing protein</fullName>
    </submittedName>
</protein>